<dbReference type="AlphaFoldDB" id="A0A1E1L878"/>
<evidence type="ECO:0000256" key="2">
    <source>
        <dbReference type="SAM" id="Phobius"/>
    </source>
</evidence>
<keyword evidence="2" id="KW-0812">Transmembrane</keyword>
<feature type="transmembrane region" description="Helical" evidence="2">
    <location>
        <begin position="139"/>
        <end position="172"/>
    </location>
</feature>
<sequence>MPQPKRKPGPEYTPPKSSLPKKDYTPNQNPHPRKPIKPDRNLGRQDPTKRKSNRQSALSPAQTTFYSANSIDSLHGAELISLAKLFVSQWCDLEAQKVKNEHKKNENQTSQIEIDRVMQGKLADYGRHANDQKHQRFRIVWCTVGLFAGSVIAIYLESFILGLAVASVFTLFYDAYNRNSATEVAD</sequence>
<protein>
    <submittedName>
        <fullName evidence="3">Uncharacterized protein</fullName>
    </submittedName>
</protein>
<keyword evidence="2" id="KW-0472">Membrane</keyword>
<accession>A0A1E1L878</accession>
<keyword evidence="2" id="KW-1133">Transmembrane helix</keyword>
<keyword evidence="4" id="KW-1185">Reference proteome</keyword>
<organism evidence="3 4">
    <name type="scientific">Rhynchosporium agropyri</name>
    <dbReference type="NCBI Taxonomy" id="914238"/>
    <lineage>
        <taxon>Eukaryota</taxon>
        <taxon>Fungi</taxon>
        <taxon>Dikarya</taxon>
        <taxon>Ascomycota</taxon>
        <taxon>Pezizomycotina</taxon>
        <taxon>Leotiomycetes</taxon>
        <taxon>Helotiales</taxon>
        <taxon>Ploettnerulaceae</taxon>
        <taxon>Rhynchosporium</taxon>
    </lineage>
</organism>
<evidence type="ECO:0000313" key="3">
    <source>
        <dbReference type="EMBL" id="CZT06692.1"/>
    </source>
</evidence>
<gene>
    <name evidence="3" type="ORF">RAG0_12350</name>
</gene>
<dbReference type="EMBL" id="FJUX01000088">
    <property type="protein sequence ID" value="CZT06692.1"/>
    <property type="molecule type" value="Genomic_DNA"/>
</dbReference>
<dbReference type="Proteomes" id="UP000178912">
    <property type="component" value="Unassembled WGS sequence"/>
</dbReference>
<feature type="region of interest" description="Disordered" evidence="1">
    <location>
        <begin position="1"/>
        <end position="61"/>
    </location>
</feature>
<evidence type="ECO:0000313" key="4">
    <source>
        <dbReference type="Proteomes" id="UP000178912"/>
    </source>
</evidence>
<proteinExistence type="predicted"/>
<feature type="compositionally biased region" description="Basic and acidic residues" evidence="1">
    <location>
        <begin position="36"/>
        <end position="49"/>
    </location>
</feature>
<evidence type="ECO:0000256" key="1">
    <source>
        <dbReference type="SAM" id="MobiDB-lite"/>
    </source>
</evidence>
<dbReference type="OrthoDB" id="10446021at2759"/>
<reference evidence="4" key="1">
    <citation type="submission" date="2016-03" db="EMBL/GenBank/DDBJ databases">
        <authorList>
            <person name="Guldener U."/>
        </authorList>
    </citation>
    <scope>NUCLEOTIDE SEQUENCE [LARGE SCALE GENOMIC DNA]</scope>
    <source>
        <strain evidence="4">04CH-RAC-A.6.1</strain>
    </source>
</reference>
<name>A0A1E1L878_9HELO</name>